<keyword evidence="6 8" id="KW-0472">Membrane</keyword>
<feature type="signal peptide" evidence="10">
    <location>
        <begin position="1"/>
        <end position="30"/>
    </location>
</feature>
<dbReference type="GO" id="GO:0009279">
    <property type="term" value="C:cell outer membrane"/>
    <property type="evidence" value="ECO:0007669"/>
    <property type="project" value="UniProtKB-SubCell"/>
</dbReference>
<dbReference type="InterPro" id="IPR000531">
    <property type="entry name" value="Beta-barrel_TonB"/>
</dbReference>
<evidence type="ECO:0000256" key="6">
    <source>
        <dbReference type="ARBA" id="ARBA00023136"/>
    </source>
</evidence>
<comment type="similarity">
    <text evidence="8 9">Belongs to the TonB-dependent receptor family.</text>
</comment>
<evidence type="ECO:0000259" key="12">
    <source>
        <dbReference type="Pfam" id="PF07715"/>
    </source>
</evidence>
<organism evidence="13 14">
    <name type="scientific">Stenotrophomonas maltophilia</name>
    <name type="common">Pseudomonas maltophilia</name>
    <name type="synonym">Xanthomonas maltophilia</name>
    <dbReference type="NCBI Taxonomy" id="40324"/>
    <lineage>
        <taxon>Bacteria</taxon>
        <taxon>Pseudomonadati</taxon>
        <taxon>Pseudomonadota</taxon>
        <taxon>Gammaproteobacteria</taxon>
        <taxon>Lysobacterales</taxon>
        <taxon>Lysobacteraceae</taxon>
        <taxon>Stenotrophomonas</taxon>
        <taxon>Stenotrophomonas maltophilia group</taxon>
    </lineage>
</organism>
<evidence type="ECO:0000313" key="14">
    <source>
        <dbReference type="Proteomes" id="UP000306631"/>
    </source>
</evidence>
<accession>A0A4S2CSR9</accession>
<keyword evidence="4 8" id="KW-0812">Transmembrane</keyword>
<dbReference type="InterPro" id="IPR039426">
    <property type="entry name" value="TonB-dep_rcpt-like"/>
</dbReference>
<dbReference type="SUPFAM" id="SSF56935">
    <property type="entry name" value="Porins"/>
    <property type="match status" value="1"/>
</dbReference>
<evidence type="ECO:0000259" key="11">
    <source>
        <dbReference type="Pfam" id="PF00593"/>
    </source>
</evidence>
<keyword evidence="2 8" id="KW-0813">Transport</keyword>
<keyword evidence="13" id="KW-0675">Receptor</keyword>
<sequence>MLNLTLPVVRPAKLLPVAICAALVPAVASADEPTTLDQIKVTGSRLRAADAETRQPILVVSRDDIARQGFTSVADVLQNLSSAGAPAISRADALASGENVGGYYVNIRNLGAARTLVLLNGRRLGATTAGLQDLGQIPMSMVQRIEVLKDGASAVYGSDAIAAVVNVITDAGFDGLEVNVSSGQFSQGDGGNQQLSLRMGAQGPRSGITVALEHAKDDPVWAKDRWFSRDGNAGPDYRGSGWSAIGRNGSHCNPCSSTPDDGITPAWWTLKDGGDPARPGDYRRTDDSDRVNANEQMMVQTGVERRSLFATGWYDLSDTVRLEGEAMYNQRITDQQVAGYPLQYTLPADSPFNPYGVDTTFNRRLWEVPRTTRSDLQTFRVSGALKGSVQLAGRVVDWDVGGLHNRNQLNKTGHGDASYLAMARALSPDCGTAKDIHCTPWNPLLPAGASGPGSLSAPGLQNFLFPFFTDTGTTSTTSYTANLVSTLFDLPAGEVGVAVGYEHRREQGRFVPDAFRQSGESTGLAATTTQGRYSLDEFYAELNVPILKDLPFARELSLSLAARHSDYSNFGQTLNTKFGLTWRPLEELLVRGTVATGFRAPTIDDLHGGAGSSFESYTDPCGVGATNSVNGNAACNAAGVPIGYTQQGQGGKDCTGYPCQTPDVFTNQSNPNLKPETSTSRTVGLVWSPRWVEGLDISLDWYQYRIDNLIIQDSVDRILRDCYVLGNASRCDSISRAPDGHIDGIVYGLANLGRLETEGYDLGVNYRLPELAVGQIRLDWQSSYVSRYDEQGNNAAGETIMIGMVGTPGIFRVRSTLGVDWEKGDWGLRYGVRYYSGMKESCVPNRPCTAPDHHANGEPDAIRKVGSNTFHDLQVRWSAPWNATVSLGANNLFNHRGPIMFSSPESAFPYYGGFDIGRMVYMKYQQRF</sequence>
<feature type="domain" description="TonB-dependent receptor-like beta-barrel" evidence="11">
    <location>
        <begin position="468"/>
        <end position="892"/>
    </location>
</feature>
<protein>
    <submittedName>
        <fullName evidence="13">TonB-dependent receptor</fullName>
    </submittedName>
</protein>
<keyword evidence="5 9" id="KW-0798">TonB box</keyword>
<name>A0A4S2CSR9_STEMA</name>
<dbReference type="Proteomes" id="UP000306631">
    <property type="component" value="Unassembled WGS sequence"/>
</dbReference>
<gene>
    <name evidence="13" type="ORF">E5352_17930</name>
</gene>
<feature type="chain" id="PRO_5020627669" evidence="10">
    <location>
        <begin position="31"/>
        <end position="928"/>
    </location>
</feature>
<proteinExistence type="inferred from homology"/>
<evidence type="ECO:0000313" key="13">
    <source>
        <dbReference type="EMBL" id="TGY31849.1"/>
    </source>
</evidence>
<evidence type="ECO:0000256" key="3">
    <source>
        <dbReference type="ARBA" id="ARBA00022452"/>
    </source>
</evidence>
<dbReference type="RefSeq" id="WP_136006915.1">
    <property type="nucleotide sequence ID" value="NZ_SRYW01000022.1"/>
</dbReference>
<feature type="domain" description="TonB-dependent receptor plug" evidence="12">
    <location>
        <begin position="52"/>
        <end position="164"/>
    </location>
</feature>
<evidence type="ECO:0000256" key="9">
    <source>
        <dbReference type="RuleBase" id="RU003357"/>
    </source>
</evidence>
<dbReference type="PANTHER" id="PTHR47234">
    <property type="match status" value="1"/>
</dbReference>
<dbReference type="Pfam" id="PF07715">
    <property type="entry name" value="Plug"/>
    <property type="match status" value="1"/>
</dbReference>
<keyword evidence="3 8" id="KW-1134">Transmembrane beta strand</keyword>
<dbReference type="InterPro" id="IPR037066">
    <property type="entry name" value="Plug_dom_sf"/>
</dbReference>
<dbReference type="AlphaFoldDB" id="A0A4S2CSR9"/>
<dbReference type="CDD" id="cd01347">
    <property type="entry name" value="ligand_gated_channel"/>
    <property type="match status" value="1"/>
</dbReference>
<evidence type="ECO:0000256" key="10">
    <source>
        <dbReference type="SAM" id="SignalP"/>
    </source>
</evidence>
<dbReference type="Gene3D" id="2.40.170.20">
    <property type="entry name" value="TonB-dependent receptor, beta-barrel domain"/>
    <property type="match status" value="1"/>
</dbReference>
<evidence type="ECO:0000256" key="7">
    <source>
        <dbReference type="ARBA" id="ARBA00023237"/>
    </source>
</evidence>
<evidence type="ECO:0000256" key="4">
    <source>
        <dbReference type="ARBA" id="ARBA00022692"/>
    </source>
</evidence>
<dbReference type="PANTHER" id="PTHR47234:SF2">
    <property type="entry name" value="TONB-DEPENDENT RECEPTOR"/>
    <property type="match status" value="1"/>
</dbReference>
<keyword evidence="10" id="KW-0732">Signal</keyword>
<dbReference type="OrthoDB" id="6276154at2"/>
<evidence type="ECO:0000256" key="1">
    <source>
        <dbReference type="ARBA" id="ARBA00004571"/>
    </source>
</evidence>
<dbReference type="InterPro" id="IPR012910">
    <property type="entry name" value="Plug_dom"/>
</dbReference>
<dbReference type="EMBL" id="SRYW01000022">
    <property type="protein sequence ID" value="TGY31849.1"/>
    <property type="molecule type" value="Genomic_DNA"/>
</dbReference>
<dbReference type="Pfam" id="PF00593">
    <property type="entry name" value="TonB_dep_Rec_b-barrel"/>
    <property type="match status" value="1"/>
</dbReference>
<comment type="caution">
    <text evidence="13">The sequence shown here is derived from an EMBL/GenBank/DDBJ whole genome shotgun (WGS) entry which is preliminary data.</text>
</comment>
<keyword evidence="7 8" id="KW-0998">Cell outer membrane</keyword>
<dbReference type="Gene3D" id="2.170.130.10">
    <property type="entry name" value="TonB-dependent receptor, plug domain"/>
    <property type="match status" value="1"/>
</dbReference>
<comment type="subcellular location">
    <subcellularLocation>
        <location evidence="1 8">Cell outer membrane</location>
        <topology evidence="1 8">Multi-pass membrane protein</topology>
    </subcellularLocation>
</comment>
<dbReference type="PROSITE" id="PS52016">
    <property type="entry name" value="TONB_DEPENDENT_REC_3"/>
    <property type="match status" value="1"/>
</dbReference>
<evidence type="ECO:0000256" key="8">
    <source>
        <dbReference type="PROSITE-ProRule" id="PRU01360"/>
    </source>
</evidence>
<evidence type="ECO:0000256" key="5">
    <source>
        <dbReference type="ARBA" id="ARBA00023077"/>
    </source>
</evidence>
<evidence type="ECO:0000256" key="2">
    <source>
        <dbReference type="ARBA" id="ARBA00022448"/>
    </source>
</evidence>
<reference evidence="13 14" key="1">
    <citation type="submission" date="2019-04" db="EMBL/GenBank/DDBJ databases">
        <title>Microbes associate with the intestines of laboratory mice.</title>
        <authorList>
            <person name="Navarre W."/>
            <person name="Wong E."/>
            <person name="Huang K."/>
            <person name="Tropini C."/>
            <person name="Ng K."/>
            <person name="Yu B."/>
        </authorList>
    </citation>
    <scope>NUCLEOTIDE SEQUENCE [LARGE SCALE GENOMIC DNA]</scope>
    <source>
        <strain evidence="13 14">NM62_B4-13</strain>
    </source>
</reference>
<dbReference type="InterPro" id="IPR036942">
    <property type="entry name" value="Beta-barrel_TonB_sf"/>
</dbReference>